<feature type="binding site" evidence="5">
    <location>
        <position position="172"/>
    </location>
    <ligand>
        <name>Fe cation</name>
        <dbReference type="ChEBI" id="CHEBI:24875"/>
        <note>catalytic</note>
    </ligand>
</feature>
<dbReference type="GO" id="GO:0016121">
    <property type="term" value="P:carotene catabolic process"/>
    <property type="evidence" value="ECO:0007669"/>
    <property type="project" value="TreeGrafter"/>
</dbReference>
<proteinExistence type="inferred from homology"/>
<keyword evidence="7" id="KW-1185">Reference proteome</keyword>
<keyword evidence="2 5" id="KW-0479">Metal-binding</keyword>
<feature type="binding site" evidence="5">
    <location>
        <position position="491"/>
    </location>
    <ligand>
        <name>Fe cation</name>
        <dbReference type="ChEBI" id="CHEBI:24875"/>
        <note>catalytic</note>
    </ligand>
</feature>
<evidence type="ECO:0000313" key="7">
    <source>
        <dbReference type="Proteomes" id="UP000076552"/>
    </source>
</evidence>
<keyword evidence="4 5" id="KW-0408">Iron</keyword>
<evidence type="ECO:0000313" key="6">
    <source>
        <dbReference type="EMBL" id="KZL68098.1"/>
    </source>
</evidence>
<dbReference type="PANTHER" id="PTHR10543:SF89">
    <property type="entry name" value="CAROTENOID 9,10(9',10')-CLEAVAGE DIOXYGENASE 1"/>
    <property type="match status" value="1"/>
</dbReference>
<dbReference type="PANTHER" id="PTHR10543">
    <property type="entry name" value="BETA-CAROTENE DIOXYGENASE"/>
    <property type="match status" value="1"/>
</dbReference>
<evidence type="ECO:0000256" key="2">
    <source>
        <dbReference type="ARBA" id="ARBA00022723"/>
    </source>
</evidence>
<organism evidence="6 7">
    <name type="scientific">Colletotrichum tofieldiae</name>
    <dbReference type="NCBI Taxonomy" id="708197"/>
    <lineage>
        <taxon>Eukaryota</taxon>
        <taxon>Fungi</taxon>
        <taxon>Dikarya</taxon>
        <taxon>Ascomycota</taxon>
        <taxon>Pezizomycotina</taxon>
        <taxon>Sordariomycetes</taxon>
        <taxon>Hypocreomycetidae</taxon>
        <taxon>Glomerellales</taxon>
        <taxon>Glomerellaceae</taxon>
        <taxon>Colletotrichum</taxon>
        <taxon>Colletotrichum spaethianum species complex</taxon>
    </lineage>
</organism>
<protein>
    <submittedName>
        <fullName evidence="6">Lignostilbene dioxygenase (Retinal pigment epithelial membrane protein)</fullName>
    </submittedName>
</protein>
<feature type="binding site" evidence="5">
    <location>
        <position position="288"/>
    </location>
    <ligand>
        <name>Fe cation</name>
        <dbReference type="ChEBI" id="CHEBI:24875"/>
        <note>catalytic</note>
    </ligand>
</feature>
<evidence type="ECO:0000256" key="5">
    <source>
        <dbReference type="PIRSR" id="PIRSR604294-1"/>
    </source>
</evidence>
<keyword evidence="6" id="KW-0223">Dioxygenase</keyword>
<dbReference type="EMBL" id="LFIV01000129">
    <property type="protein sequence ID" value="KZL68098.1"/>
    <property type="molecule type" value="Genomic_DNA"/>
</dbReference>
<sequence length="509" mass="56565">MATPFPESPFLSGFEAPCRYEGQVRDLVVRGKIPKSISGTFFRVMPDPFLSPAYYKDGSHFIPFDGDGNVSAFRIHNGHVDYQQSYVQTERLQMERAARACLWGVYRNPFTNHPCVKAAIESTANTNVVYFNGQLLALKESSLPYAMDPSSLATKGYYDFEGQIKSKSFTAHPKLDPKTGELVCWGYEAKGNASTDCCYFALGPDGKKTEECWFNAPYCGFIHDAAMTDDYLILMQIPMVCELERLEKHETHWIYDYDLPMAFGVIPRRGADPKKVRWFKWKNAFGTHTANATQVTGPDGEVSILLDTVLCHGNALGFFPSRNQPTGFNPETMKISLARFTISVSAPESLELPQLADPTFVFDQICEFPRIDDRFVSTNVRWIYCATIIPDVNTDENAKSLVGMAGLNGLAKVDTKTGKAELCSVGSNSLVQEPVFVPRSKDAEEGDGYLVGLVNRIDKMVSDLVVIDTAKFSDGPVAVVNLPLRLRQGLHGNWVDGSELPVKDLMGFK</sequence>
<comment type="similarity">
    <text evidence="1">Belongs to the carotenoid oxygenase family.</text>
</comment>
<keyword evidence="3" id="KW-0560">Oxidoreductase</keyword>
<dbReference type="GO" id="GO:0010436">
    <property type="term" value="F:carotenoid dioxygenase activity"/>
    <property type="evidence" value="ECO:0007669"/>
    <property type="project" value="TreeGrafter"/>
</dbReference>
<dbReference type="Pfam" id="PF03055">
    <property type="entry name" value="RPE65"/>
    <property type="match status" value="1"/>
</dbReference>
<evidence type="ECO:0000256" key="3">
    <source>
        <dbReference type="ARBA" id="ARBA00023002"/>
    </source>
</evidence>
<comment type="cofactor">
    <cofactor evidence="5">
        <name>Fe(2+)</name>
        <dbReference type="ChEBI" id="CHEBI:29033"/>
    </cofactor>
    <text evidence="5">Binds 1 Fe(2+) ion per subunit.</text>
</comment>
<evidence type="ECO:0000256" key="4">
    <source>
        <dbReference type="ARBA" id="ARBA00023004"/>
    </source>
</evidence>
<gene>
    <name evidence="6" type="ORF">CT0861_10118</name>
</gene>
<dbReference type="GO" id="GO:0046872">
    <property type="term" value="F:metal ion binding"/>
    <property type="evidence" value="ECO:0007669"/>
    <property type="project" value="UniProtKB-KW"/>
</dbReference>
<comment type="caution">
    <text evidence="6">The sequence shown here is derived from an EMBL/GenBank/DDBJ whole genome shotgun (WGS) entry which is preliminary data.</text>
</comment>
<evidence type="ECO:0000256" key="1">
    <source>
        <dbReference type="ARBA" id="ARBA00006787"/>
    </source>
</evidence>
<feature type="binding site" evidence="5">
    <location>
        <position position="223"/>
    </location>
    <ligand>
        <name>Fe cation</name>
        <dbReference type="ChEBI" id="CHEBI:24875"/>
        <note>catalytic</note>
    </ligand>
</feature>
<name>A0A166QM09_9PEZI</name>
<reference evidence="6 7" key="1">
    <citation type="submission" date="2015-06" db="EMBL/GenBank/DDBJ databases">
        <title>Survival trade-offs in plant roots during colonization by closely related pathogenic and mutualistic fungi.</title>
        <authorList>
            <person name="Hacquard S."/>
            <person name="Kracher B."/>
            <person name="Hiruma K."/>
            <person name="Weinman A."/>
            <person name="Muench P."/>
            <person name="Garrido Oter R."/>
            <person name="Ver Loren van Themaat E."/>
            <person name="Dallerey J.-F."/>
            <person name="Damm U."/>
            <person name="Henrissat B."/>
            <person name="Lespinet O."/>
            <person name="Thon M."/>
            <person name="Kemen E."/>
            <person name="McHardy A.C."/>
            <person name="Schulze-Lefert P."/>
            <person name="O'Connell R.J."/>
        </authorList>
    </citation>
    <scope>NUCLEOTIDE SEQUENCE [LARGE SCALE GENOMIC DNA]</scope>
    <source>
        <strain evidence="6 7">0861</strain>
    </source>
</reference>
<dbReference type="STRING" id="708197.A0A166QM09"/>
<dbReference type="AlphaFoldDB" id="A0A166QM09"/>
<dbReference type="Proteomes" id="UP000076552">
    <property type="component" value="Unassembled WGS sequence"/>
</dbReference>
<dbReference type="InterPro" id="IPR004294">
    <property type="entry name" value="Carotenoid_Oase"/>
</dbReference>
<accession>A0A166QM09</accession>